<keyword evidence="1" id="KW-0472">Membrane</keyword>
<keyword evidence="1" id="KW-1133">Transmembrane helix</keyword>
<dbReference type="HOGENOM" id="CLU_2612533_0_0_1"/>
<dbReference type="OrthoDB" id="2796825at2759"/>
<evidence type="ECO:0000313" key="3">
    <source>
        <dbReference type="Proteomes" id="UP000017559"/>
    </source>
</evidence>
<feature type="transmembrane region" description="Helical" evidence="1">
    <location>
        <begin position="15"/>
        <end position="40"/>
    </location>
</feature>
<feature type="non-terminal residue" evidence="2">
    <location>
        <position position="79"/>
    </location>
</feature>
<dbReference type="KEGG" id="mrr:Moror_11188"/>
<dbReference type="AlphaFoldDB" id="V2WQ68"/>
<protein>
    <submittedName>
        <fullName evidence="2">Uncharacterized protein</fullName>
    </submittedName>
</protein>
<keyword evidence="3" id="KW-1185">Reference proteome</keyword>
<evidence type="ECO:0000256" key="1">
    <source>
        <dbReference type="SAM" id="Phobius"/>
    </source>
</evidence>
<name>V2WQ68_MONRO</name>
<sequence>MLLHHCYVIWGSSKWIAFPLIFVMLSLAICEIVAAAFRVIGISNAADPAKIRLYHQSNTIDSAFWLANIAVNITLTLLT</sequence>
<dbReference type="EMBL" id="AWSO01001840">
    <property type="protein sequence ID" value="ESK82651.1"/>
    <property type="molecule type" value="Genomic_DNA"/>
</dbReference>
<reference evidence="2 3" key="1">
    <citation type="journal article" date="2014" name="BMC Genomics">
        <title>Genome and secretome analysis of the hemibiotrophic fungal pathogen, Moniliophthora roreri, which causes frosty pod rot disease of cacao: mechanisms of the biotrophic and necrotrophic phases.</title>
        <authorList>
            <person name="Meinhardt L.W."/>
            <person name="Costa G.G.L."/>
            <person name="Thomazella D.P.T."/>
            <person name="Teixeira P.J.P.L."/>
            <person name="Carazzolle M.F."/>
            <person name="Schuster S.C."/>
            <person name="Carlson J.E."/>
            <person name="Guiltinan M.J."/>
            <person name="Mieczkowski P."/>
            <person name="Farmer A."/>
            <person name="Ramaraj T."/>
            <person name="Crozier J."/>
            <person name="Davis R.E."/>
            <person name="Shao J."/>
            <person name="Melnick R.L."/>
            <person name="Pereira G.A.G."/>
            <person name="Bailey B.A."/>
        </authorList>
    </citation>
    <scope>NUCLEOTIDE SEQUENCE [LARGE SCALE GENOMIC DNA]</scope>
    <source>
        <strain evidence="2 3">MCA 2997</strain>
    </source>
</reference>
<dbReference type="Proteomes" id="UP000017559">
    <property type="component" value="Unassembled WGS sequence"/>
</dbReference>
<accession>V2WQ68</accession>
<gene>
    <name evidence="2" type="ORF">Moror_11188</name>
</gene>
<evidence type="ECO:0000313" key="2">
    <source>
        <dbReference type="EMBL" id="ESK82651.1"/>
    </source>
</evidence>
<organism evidence="2 3">
    <name type="scientific">Moniliophthora roreri (strain MCA 2997)</name>
    <name type="common">Cocoa frosty pod rot fungus</name>
    <name type="synonym">Crinipellis roreri</name>
    <dbReference type="NCBI Taxonomy" id="1381753"/>
    <lineage>
        <taxon>Eukaryota</taxon>
        <taxon>Fungi</taxon>
        <taxon>Dikarya</taxon>
        <taxon>Basidiomycota</taxon>
        <taxon>Agaricomycotina</taxon>
        <taxon>Agaricomycetes</taxon>
        <taxon>Agaricomycetidae</taxon>
        <taxon>Agaricales</taxon>
        <taxon>Marasmiineae</taxon>
        <taxon>Marasmiaceae</taxon>
        <taxon>Moniliophthora</taxon>
    </lineage>
</organism>
<comment type="caution">
    <text evidence="2">The sequence shown here is derived from an EMBL/GenBank/DDBJ whole genome shotgun (WGS) entry which is preliminary data.</text>
</comment>
<keyword evidence="1" id="KW-0812">Transmembrane</keyword>
<proteinExistence type="predicted"/>